<dbReference type="Proteomes" id="UP001066276">
    <property type="component" value="Chromosome 2_1"/>
</dbReference>
<gene>
    <name evidence="2" type="ORF">NDU88_007378</name>
</gene>
<feature type="signal peptide" evidence="1">
    <location>
        <begin position="1"/>
        <end position="27"/>
    </location>
</feature>
<accession>A0AAV7VSB9</accession>
<keyword evidence="1" id="KW-0732">Signal</keyword>
<sequence length="193" mass="20785">MAWPSVTGRHFVRLRWAGAILLHFSCWDHLPGSGVAAAEARGVGDSPAGEVCAARLAWEALGPATSFLDWHRSGLEWRRSRGWRLLGSQSADADDLAWLAGPLWCSVPERSLEERLCVLWKGEGLRMQPWPCRDRLRRGAPVVGAPTHIFVGIFQGPPHDAPGGGPPAVACIGSACGQRRVVTVVATTRPEGA</sequence>
<evidence type="ECO:0000313" key="2">
    <source>
        <dbReference type="EMBL" id="KAJ1203594.1"/>
    </source>
</evidence>
<evidence type="ECO:0000313" key="3">
    <source>
        <dbReference type="Proteomes" id="UP001066276"/>
    </source>
</evidence>
<proteinExistence type="predicted"/>
<reference evidence="2" key="1">
    <citation type="journal article" date="2022" name="bioRxiv">
        <title>Sequencing and chromosome-scale assembly of the giantPleurodeles waltlgenome.</title>
        <authorList>
            <person name="Brown T."/>
            <person name="Elewa A."/>
            <person name="Iarovenko S."/>
            <person name="Subramanian E."/>
            <person name="Araus A.J."/>
            <person name="Petzold A."/>
            <person name="Susuki M."/>
            <person name="Suzuki K.-i.T."/>
            <person name="Hayashi T."/>
            <person name="Toyoda A."/>
            <person name="Oliveira C."/>
            <person name="Osipova E."/>
            <person name="Leigh N.D."/>
            <person name="Simon A."/>
            <person name="Yun M.H."/>
        </authorList>
    </citation>
    <scope>NUCLEOTIDE SEQUENCE</scope>
    <source>
        <strain evidence="2">20211129_DDA</strain>
        <tissue evidence="2">Liver</tissue>
    </source>
</reference>
<dbReference type="EMBL" id="JANPWB010000003">
    <property type="protein sequence ID" value="KAJ1203594.1"/>
    <property type="molecule type" value="Genomic_DNA"/>
</dbReference>
<evidence type="ECO:0000256" key="1">
    <source>
        <dbReference type="SAM" id="SignalP"/>
    </source>
</evidence>
<name>A0AAV7VSB9_PLEWA</name>
<organism evidence="2 3">
    <name type="scientific">Pleurodeles waltl</name>
    <name type="common">Iberian ribbed newt</name>
    <dbReference type="NCBI Taxonomy" id="8319"/>
    <lineage>
        <taxon>Eukaryota</taxon>
        <taxon>Metazoa</taxon>
        <taxon>Chordata</taxon>
        <taxon>Craniata</taxon>
        <taxon>Vertebrata</taxon>
        <taxon>Euteleostomi</taxon>
        <taxon>Amphibia</taxon>
        <taxon>Batrachia</taxon>
        <taxon>Caudata</taxon>
        <taxon>Salamandroidea</taxon>
        <taxon>Salamandridae</taxon>
        <taxon>Pleurodelinae</taxon>
        <taxon>Pleurodeles</taxon>
    </lineage>
</organism>
<protein>
    <submittedName>
        <fullName evidence="2">Uncharacterized protein</fullName>
    </submittedName>
</protein>
<dbReference type="AlphaFoldDB" id="A0AAV7VSB9"/>
<keyword evidence="3" id="KW-1185">Reference proteome</keyword>
<comment type="caution">
    <text evidence="2">The sequence shown here is derived from an EMBL/GenBank/DDBJ whole genome shotgun (WGS) entry which is preliminary data.</text>
</comment>
<feature type="chain" id="PRO_5043832383" evidence="1">
    <location>
        <begin position="28"/>
        <end position="193"/>
    </location>
</feature>